<dbReference type="EC" id="3.6.1.54" evidence="8"/>
<dbReference type="EMBL" id="JAVRIC010000002">
    <property type="protein sequence ID" value="MDT0496176.1"/>
    <property type="molecule type" value="Genomic_DNA"/>
</dbReference>
<feature type="domain" description="Calcineurin-like phosphoesterase" evidence="7">
    <location>
        <begin position="6"/>
        <end position="205"/>
    </location>
</feature>
<dbReference type="Gene3D" id="3.60.21.10">
    <property type="match status" value="1"/>
</dbReference>
<evidence type="ECO:0000313" key="9">
    <source>
        <dbReference type="Proteomes" id="UP001254608"/>
    </source>
</evidence>
<dbReference type="InterPro" id="IPR004843">
    <property type="entry name" value="Calcineurin-like_PHP"/>
</dbReference>
<evidence type="ECO:0000256" key="5">
    <source>
        <dbReference type="ARBA" id="ARBA00023211"/>
    </source>
</evidence>
<dbReference type="Pfam" id="PF00149">
    <property type="entry name" value="Metallophos"/>
    <property type="match status" value="1"/>
</dbReference>
<evidence type="ECO:0000256" key="1">
    <source>
        <dbReference type="ARBA" id="ARBA00022475"/>
    </source>
</evidence>
<gene>
    <name evidence="8" type="ORF">RM530_02190</name>
</gene>
<dbReference type="SUPFAM" id="SSF56300">
    <property type="entry name" value="Metallo-dependent phosphatases"/>
    <property type="match status" value="1"/>
</dbReference>
<name>A0ABU2WE81_9GAMM</name>
<dbReference type="RefSeq" id="WP_311363653.1">
    <property type="nucleotide sequence ID" value="NZ_JAVRIC010000002.1"/>
</dbReference>
<evidence type="ECO:0000313" key="8">
    <source>
        <dbReference type="EMBL" id="MDT0496176.1"/>
    </source>
</evidence>
<dbReference type="PANTHER" id="PTHR34990:SF2">
    <property type="entry name" value="BLL8164 PROTEIN"/>
    <property type="match status" value="1"/>
</dbReference>
<keyword evidence="5" id="KW-0464">Manganese</keyword>
<comment type="caution">
    <text evidence="8">The sequence shown here is derived from an EMBL/GenBank/DDBJ whole genome shotgun (WGS) entry which is preliminary data.</text>
</comment>
<keyword evidence="2" id="KW-0997">Cell inner membrane</keyword>
<dbReference type="GO" id="GO:0016787">
    <property type="term" value="F:hydrolase activity"/>
    <property type="evidence" value="ECO:0007669"/>
    <property type="project" value="UniProtKB-KW"/>
</dbReference>
<dbReference type="CDD" id="cd07398">
    <property type="entry name" value="MPP_YbbF-LpxH"/>
    <property type="match status" value="1"/>
</dbReference>
<evidence type="ECO:0000256" key="6">
    <source>
        <dbReference type="SAM" id="MobiDB-lite"/>
    </source>
</evidence>
<dbReference type="PANTHER" id="PTHR34990">
    <property type="entry name" value="UDP-2,3-DIACYLGLUCOSAMINE HYDROLASE-RELATED"/>
    <property type="match status" value="1"/>
</dbReference>
<keyword evidence="4" id="KW-0472">Membrane</keyword>
<keyword evidence="3" id="KW-0479">Metal-binding</keyword>
<evidence type="ECO:0000256" key="3">
    <source>
        <dbReference type="ARBA" id="ARBA00022723"/>
    </source>
</evidence>
<keyword evidence="8" id="KW-0378">Hydrolase</keyword>
<keyword evidence="1" id="KW-1003">Cell membrane</keyword>
<evidence type="ECO:0000256" key="2">
    <source>
        <dbReference type="ARBA" id="ARBA00022519"/>
    </source>
</evidence>
<evidence type="ECO:0000259" key="7">
    <source>
        <dbReference type="Pfam" id="PF00149"/>
    </source>
</evidence>
<sequence>MYYRSIWISDVHLGRAACQADRLNEFLVHHDCERLYLVGDIIDGWRLRSDWYWPQSHANVVRRILSKSEQGTAVYYIAGNHDEFLRRYLDHAMRFGNISIATEGIHHTADGRRLLVLHGDEFDMITRHYRRLAIAGDSAYQFLMRANKWINLARARYGMPYWSLSAYAKHQAKRAVNFVSEFEHAVARACRQRGFDGIICGHIHHAEIRELHGIQYHNCGDWVESCTALAEDDNGHISLIRWTEVPDGAERSSSTGASPARRRAAGRTTRTGR</sequence>
<reference evidence="8 9" key="1">
    <citation type="submission" date="2023-09" db="EMBL/GenBank/DDBJ databases">
        <authorList>
            <person name="Rey-Velasco X."/>
        </authorList>
    </citation>
    <scope>NUCLEOTIDE SEQUENCE [LARGE SCALE GENOMIC DNA]</scope>
    <source>
        <strain evidence="8 9">W345</strain>
    </source>
</reference>
<organism evidence="8 9">
    <name type="scientific">Banduia mediterranea</name>
    <dbReference type="NCBI Taxonomy" id="3075609"/>
    <lineage>
        <taxon>Bacteria</taxon>
        <taxon>Pseudomonadati</taxon>
        <taxon>Pseudomonadota</taxon>
        <taxon>Gammaproteobacteria</taxon>
        <taxon>Nevskiales</taxon>
        <taxon>Algiphilaceae</taxon>
        <taxon>Banduia</taxon>
    </lineage>
</organism>
<feature type="region of interest" description="Disordered" evidence="6">
    <location>
        <begin position="247"/>
        <end position="273"/>
    </location>
</feature>
<dbReference type="InterPro" id="IPR043461">
    <property type="entry name" value="LpxH-like"/>
</dbReference>
<accession>A0ABU2WE81</accession>
<proteinExistence type="predicted"/>
<keyword evidence="9" id="KW-1185">Reference proteome</keyword>
<feature type="compositionally biased region" description="Basic residues" evidence="6">
    <location>
        <begin position="260"/>
        <end position="273"/>
    </location>
</feature>
<dbReference type="Proteomes" id="UP001254608">
    <property type="component" value="Unassembled WGS sequence"/>
</dbReference>
<protein>
    <submittedName>
        <fullName evidence="8">UDP-2,3-diacylglucosamine diphosphatase</fullName>
        <ecNumber evidence="8">3.6.1.54</ecNumber>
    </submittedName>
</protein>
<dbReference type="InterPro" id="IPR029052">
    <property type="entry name" value="Metallo-depent_PP-like"/>
</dbReference>
<evidence type="ECO:0000256" key="4">
    <source>
        <dbReference type="ARBA" id="ARBA00023136"/>
    </source>
</evidence>